<dbReference type="EMBL" id="GL376604">
    <property type="status" value="NOT_ANNOTATED_CDS"/>
    <property type="molecule type" value="Genomic_DNA"/>
</dbReference>
<accession>K3WN68</accession>
<dbReference type="Proteomes" id="UP000019132">
    <property type="component" value="Unassembled WGS sequence"/>
</dbReference>
<dbReference type="HOGENOM" id="CLU_169306_0_0_1"/>
<keyword evidence="3" id="KW-1185">Reference proteome</keyword>
<evidence type="ECO:0000313" key="3">
    <source>
        <dbReference type="Proteomes" id="UP000019132"/>
    </source>
</evidence>
<dbReference type="VEuPathDB" id="FungiDB:PYU1_G006398"/>
<dbReference type="InParanoid" id="K3WN68"/>
<reference evidence="3" key="2">
    <citation type="submission" date="2010-04" db="EMBL/GenBank/DDBJ databases">
        <authorList>
            <person name="Buell R."/>
            <person name="Hamilton J."/>
            <person name="Hostetler J."/>
        </authorList>
    </citation>
    <scope>NUCLEOTIDE SEQUENCE [LARGE SCALE GENOMIC DNA]</scope>
    <source>
        <strain evidence="3">DAOM:BR144</strain>
    </source>
</reference>
<feature type="compositionally biased region" description="Polar residues" evidence="1">
    <location>
        <begin position="45"/>
        <end position="60"/>
    </location>
</feature>
<proteinExistence type="predicted"/>
<evidence type="ECO:0000256" key="1">
    <source>
        <dbReference type="SAM" id="MobiDB-lite"/>
    </source>
</evidence>
<protein>
    <submittedName>
        <fullName evidence="2">Uncharacterized protein</fullName>
    </submittedName>
</protein>
<reference evidence="2" key="3">
    <citation type="submission" date="2015-02" db="UniProtKB">
        <authorList>
            <consortium name="EnsemblProtists"/>
        </authorList>
    </citation>
    <scope>IDENTIFICATION</scope>
    <source>
        <strain evidence="2">DAOM BR144</strain>
    </source>
</reference>
<name>K3WN68_GLOUD</name>
<reference evidence="3" key="1">
    <citation type="journal article" date="2010" name="Genome Biol.">
        <title>Genome sequence of the necrotrophic plant pathogen Pythium ultimum reveals original pathogenicity mechanisms and effector repertoire.</title>
        <authorList>
            <person name="Levesque C.A."/>
            <person name="Brouwer H."/>
            <person name="Cano L."/>
            <person name="Hamilton J.P."/>
            <person name="Holt C."/>
            <person name="Huitema E."/>
            <person name="Raffaele S."/>
            <person name="Robideau G.P."/>
            <person name="Thines M."/>
            <person name="Win J."/>
            <person name="Zerillo M.M."/>
            <person name="Beakes G.W."/>
            <person name="Boore J.L."/>
            <person name="Busam D."/>
            <person name="Dumas B."/>
            <person name="Ferriera S."/>
            <person name="Fuerstenberg S.I."/>
            <person name="Gachon C.M."/>
            <person name="Gaulin E."/>
            <person name="Govers F."/>
            <person name="Grenville-Briggs L."/>
            <person name="Horner N."/>
            <person name="Hostetler J."/>
            <person name="Jiang R.H."/>
            <person name="Johnson J."/>
            <person name="Krajaejun T."/>
            <person name="Lin H."/>
            <person name="Meijer H.J."/>
            <person name="Moore B."/>
            <person name="Morris P."/>
            <person name="Phuntmart V."/>
            <person name="Puiu D."/>
            <person name="Shetty J."/>
            <person name="Stajich J.E."/>
            <person name="Tripathy S."/>
            <person name="Wawra S."/>
            <person name="van West P."/>
            <person name="Whitty B.R."/>
            <person name="Coutinho P.M."/>
            <person name="Henrissat B."/>
            <person name="Martin F."/>
            <person name="Thomas P.D."/>
            <person name="Tyler B.M."/>
            <person name="De Vries R.P."/>
            <person name="Kamoun S."/>
            <person name="Yandell M."/>
            <person name="Tisserat N."/>
            <person name="Buell C.R."/>
        </authorList>
    </citation>
    <scope>NUCLEOTIDE SEQUENCE</scope>
    <source>
        <strain evidence="3">DAOM:BR144</strain>
    </source>
</reference>
<dbReference type="AlphaFoldDB" id="K3WN68"/>
<feature type="region of interest" description="Disordered" evidence="1">
    <location>
        <begin position="35"/>
        <end position="63"/>
    </location>
</feature>
<sequence>MLVTNRGQTSPIVRHGIRFTYSKVQTLSPSLRVQSSVKTQLGRKQASTAENKGASASSVDRQGHWATKSRVGAYAKHSIPFDCDLDQNQADIIYHSPRFTSAKDFSPIGDIEGKDAAKRICAQSFCKMQ</sequence>
<organism evidence="2 3">
    <name type="scientific">Globisporangium ultimum (strain ATCC 200006 / CBS 805.95 / DAOM BR144)</name>
    <name type="common">Pythium ultimum</name>
    <dbReference type="NCBI Taxonomy" id="431595"/>
    <lineage>
        <taxon>Eukaryota</taxon>
        <taxon>Sar</taxon>
        <taxon>Stramenopiles</taxon>
        <taxon>Oomycota</taxon>
        <taxon>Peronosporomycetes</taxon>
        <taxon>Pythiales</taxon>
        <taxon>Pythiaceae</taxon>
        <taxon>Globisporangium</taxon>
    </lineage>
</organism>
<evidence type="ECO:0000313" key="2">
    <source>
        <dbReference type="EnsemblProtists" id="PYU1_T006410"/>
    </source>
</evidence>
<dbReference type="EnsemblProtists" id="PYU1_T006410">
    <property type="protein sequence ID" value="PYU1_T006410"/>
    <property type="gene ID" value="PYU1_G006398"/>
</dbReference>